<evidence type="ECO:0000259" key="5">
    <source>
        <dbReference type="PROSITE" id="PS50089"/>
    </source>
</evidence>
<accession>A0A022RKS7</accession>
<keyword evidence="7" id="KW-1185">Reference proteome</keyword>
<keyword evidence="2 4" id="KW-0863">Zinc-finger</keyword>
<dbReference type="Proteomes" id="UP000030748">
    <property type="component" value="Unassembled WGS sequence"/>
</dbReference>
<dbReference type="InterPro" id="IPR051834">
    <property type="entry name" value="RING_finger_E3_ligase"/>
</dbReference>
<organism evidence="6 7">
    <name type="scientific">Erythranthe guttata</name>
    <name type="common">Yellow monkey flower</name>
    <name type="synonym">Mimulus guttatus</name>
    <dbReference type="NCBI Taxonomy" id="4155"/>
    <lineage>
        <taxon>Eukaryota</taxon>
        <taxon>Viridiplantae</taxon>
        <taxon>Streptophyta</taxon>
        <taxon>Embryophyta</taxon>
        <taxon>Tracheophyta</taxon>
        <taxon>Spermatophyta</taxon>
        <taxon>Magnoliopsida</taxon>
        <taxon>eudicotyledons</taxon>
        <taxon>Gunneridae</taxon>
        <taxon>Pentapetalae</taxon>
        <taxon>asterids</taxon>
        <taxon>lamiids</taxon>
        <taxon>Lamiales</taxon>
        <taxon>Phrymaceae</taxon>
        <taxon>Erythranthe</taxon>
    </lineage>
</organism>
<dbReference type="STRING" id="4155.A0A022RKS7"/>
<evidence type="ECO:0000313" key="7">
    <source>
        <dbReference type="Proteomes" id="UP000030748"/>
    </source>
</evidence>
<name>A0A022RKS7_ERYGU</name>
<protein>
    <recommendedName>
        <fullName evidence="5">RING-type domain-containing protein</fullName>
    </recommendedName>
</protein>
<sequence length="130" mass="14879">MIERAMEEATWLVKSRPPDHNYVSVDLCMRVGLVFDFDKTMMPIFDDVLCGKFAKHAVVAVVAETCTICLIDFSDDDGRGGLKSVYTPCGHKFHRHCINEWLKSRARTRSWRPITPFCPICRCNIEARAL</sequence>
<evidence type="ECO:0000256" key="4">
    <source>
        <dbReference type="PROSITE-ProRule" id="PRU00175"/>
    </source>
</evidence>
<dbReference type="PANTHER" id="PTHR45931">
    <property type="entry name" value="SI:CH211-59O9.10"/>
    <property type="match status" value="1"/>
</dbReference>
<dbReference type="Gene3D" id="3.30.40.10">
    <property type="entry name" value="Zinc/RING finger domain, C3HC4 (zinc finger)"/>
    <property type="match status" value="1"/>
</dbReference>
<evidence type="ECO:0000256" key="1">
    <source>
        <dbReference type="ARBA" id="ARBA00022723"/>
    </source>
</evidence>
<dbReference type="EMBL" id="KI630394">
    <property type="protein sequence ID" value="EYU40609.1"/>
    <property type="molecule type" value="Genomic_DNA"/>
</dbReference>
<dbReference type="InterPro" id="IPR001841">
    <property type="entry name" value="Znf_RING"/>
</dbReference>
<dbReference type="SMART" id="SM00184">
    <property type="entry name" value="RING"/>
    <property type="match status" value="1"/>
</dbReference>
<dbReference type="PANTHER" id="PTHR45931:SF3">
    <property type="entry name" value="RING ZINC FINGER-CONTAINING PROTEIN"/>
    <property type="match status" value="1"/>
</dbReference>
<gene>
    <name evidence="6" type="ORF">MIMGU_mgv11b021825mg</name>
</gene>
<dbReference type="PhylomeDB" id="A0A022RKS7"/>
<dbReference type="AlphaFoldDB" id="A0A022RKS7"/>
<evidence type="ECO:0000256" key="2">
    <source>
        <dbReference type="ARBA" id="ARBA00022771"/>
    </source>
</evidence>
<keyword evidence="1" id="KW-0479">Metal-binding</keyword>
<dbReference type="SUPFAM" id="SSF57850">
    <property type="entry name" value="RING/U-box"/>
    <property type="match status" value="1"/>
</dbReference>
<dbReference type="InterPro" id="IPR013083">
    <property type="entry name" value="Znf_RING/FYVE/PHD"/>
</dbReference>
<reference evidence="6 7" key="1">
    <citation type="journal article" date="2013" name="Proc. Natl. Acad. Sci. U.S.A.">
        <title>Fine-scale variation in meiotic recombination in Mimulus inferred from population shotgun sequencing.</title>
        <authorList>
            <person name="Hellsten U."/>
            <person name="Wright K.M."/>
            <person name="Jenkins J."/>
            <person name="Shu S."/>
            <person name="Yuan Y."/>
            <person name="Wessler S.R."/>
            <person name="Schmutz J."/>
            <person name="Willis J.H."/>
            <person name="Rokhsar D.S."/>
        </authorList>
    </citation>
    <scope>NUCLEOTIDE SEQUENCE [LARGE SCALE GENOMIC DNA]</scope>
    <source>
        <strain evidence="7">cv. DUN x IM62</strain>
    </source>
</reference>
<proteinExistence type="predicted"/>
<dbReference type="Pfam" id="PF13639">
    <property type="entry name" value="zf-RING_2"/>
    <property type="match status" value="1"/>
</dbReference>
<dbReference type="PROSITE" id="PS50089">
    <property type="entry name" value="ZF_RING_2"/>
    <property type="match status" value="1"/>
</dbReference>
<evidence type="ECO:0000256" key="3">
    <source>
        <dbReference type="ARBA" id="ARBA00022833"/>
    </source>
</evidence>
<evidence type="ECO:0000313" key="6">
    <source>
        <dbReference type="EMBL" id="EYU40609.1"/>
    </source>
</evidence>
<feature type="domain" description="RING-type" evidence="5">
    <location>
        <begin position="66"/>
        <end position="122"/>
    </location>
</feature>
<dbReference type="GO" id="GO:0008270">
    <property type="term" value="F:zinc ion binding"/>
    <property type="evidence" value="ECO:0007669"/>
    <property type="project" value="UniProtKB-KW"/>
</dbReference>
<keyword evidence="3" id="KW-0862">Zinc</keyword>